<dbReference type="Proteomes" id="UP000004846">
    <property type="component" value="Unassembled WGS sequence"/>
</dbReference>
<name>A0A125W468_ENTFL</name>
<gene>
    <name evidence="2" type="ORF">HMPREF9498_02222</name>
</gene>
<organism evidence="2 3">
    <name type="scientific">Enterococcus faecalis TX4248</name>
    <dbReference type="NCBI Taxonomy" id="749495"/>
    <lineage>
        <taxon>Bacteria</taxon>
        <taxon>Bacillati</taxon>
        <taxon>Bacillota</taxon>
        <taxon>Bacilli</taxon>
        <taxon>Lactobacillales</taxon>
        <taxon>Enterococcaceae</taxon>
        <taxon>Enterococcus</taxon>
    </lineage>
</organism>
<proteinExistence type="predicted"/>
<evidence type="ECO:0000313" key="2">
    <source>
        <dbReference type="EMBL" id="EFM82155.1"/>
    </source>
</evidence>
<sequence length="99" mass="11149">MNILPLLSQRRKSGAYKMIIWFIFFFIVSQIIIEKGQLPTVVYQFGLVKTLVFTAVCITLSMIIGGFLNQPVLLVGSTTILCSSVIAWKFRNKFENSGV</sequence>
<evidence type="ECO:0000256" key="1">
    <source>
        <dbReference type="SAM" id="Phobius"/>
    </source>
</evidence>
<dbReference type="GeneID" id="60893180"/>
<feature type="transmembrane region" description="Helical" evidence="1">
    <location>
        <begin position="45"/>
        <end position="66"/>
    </location>
</feature>
<protein>
    <submittedName>
        <fullName evidence="2">Uncharacterized protein</fullName>
    </submittedName>
</protein>
<feature type="transmembrane region" description="Helical" evidence="1">
    <location>
        <begin position="72"/>
        <end position="90"/>
    </location>
</feature>
<dbReference type="EMBL" id="AEBR01000075">
    <property type="protein sequence ID" value="EFM82155.1"/>
    <property type="molecule type" value="Genomic_DNA"/>
</dbReference>
<comment type="caution">
    <text evidence="2">The sequence shown here is derived from an EMBL/GenBank/DDBJ whole genome shotgun (WGS) entry which is preliminary data.</text>
</comment>
<keyword evidence="1" id="KW-0812">Transmembrane</keyword>
<dbReference type="RefSeq" id="WP_002363233.1">
    <property type="nucleotide sequence ID" value="NZ_GL454471.1"/>
</dbReference>
<keyword evidence="1" id="KW-0472">Membrane</keyword>
<keyword evidence="1" id="KW-1133">Transmembrane helix</keyword>
<accession>A0A125W468</accession>
<reference evidence="2 3" key="1">
    <citation type="submission" date="2010-07" db="EMBL/GenBank/DDBJ databases">
        <authorList>
            <person name="Sid Ahmed O."/>
        </authorList>
    </citation>
    <scope>NUCLEOTIDE SEQUENCE [LARGE SCALE GENOMIC DNA]</scope>
    <source>
        <strain evidence="2 3">TX4248</strain>
    </source>
</reference>
<dbReference type="HOGENOM" id="CLU_190572_0_0_9"/>
<evidence type="ECO:0000313" key="3">
    <source>
        <dbReference type="Proteomes" id="UP000004846"/>
    </source>
</evidence>
<feature type="transmembrane region" description="Helical" evidence="1">
    <location>
        <begin position="15"/>
        <end position="33"/>
    </location>
</feature>
<dbReference type="AlphaFoldDB" id="A0A125W468"/>